<evidence type="ECO:0000256" key="4">
    <source>
        <dbReference type="ARBA" id="ARBA00022759"/>
    </source>
</evidence>
<dbReference type="InterPro" id="IPR012337">
    <property type="entry name" value="RNaseH-like_sf"/>
</dbReference>
<keyword evidence="1" id="KW-0808">Transferase</keyword>
<accession>A0A438CJ58</accession>
<proteinExistence type="predicted"/>
<dbReference type="Gene3D" id="3.30.70.270">
    <property type="match status" value="1"/>
</dbReference>
<evidence type="ECO:0000259" key="8">
    <source>
        <dbReference type="Pfam" id="PF17917"/>
    </source>
</evidence>
<dbReference type="InterPro" id="IPR041373">
    <property type="entry name" value="RT_RNaseH"/>
</dbReference>
<gene>
    <name evidence="9" type="ORF">CK203_099551</name>
</gene>
<dbReference type="CDD" id="cd09279">
    <property type="entry name" value="RNase_HI_like"/>
    <property type="match status" value="1"/>
</dbReference>
<dbReference type="SUPFAM" id="SSF56672">
    <property type="entry name" value="DNA/RNA polymerases"/>
    <property type="match status" value="1"/>
</dbReference>
<evidence type="ECO:0000313" key="9">
    <source>
        <dbReference type="EMBL" id="RVW23209.1"/>
    </source>
</evidence>
<keyword evidence="6" id="KW-0695">RNA-directed DNA polymerase</keyword>
<dbReference type="Pfam" id="PF13456">
    <property type="entry name" value="RVT_3"/>
    <property type="match status" value="1"/>
</dbReference>
<dbReference type="GO" id="GO:0004523">
    <property type="term" value="F:RNA-DNA hybrid ribonuclease activity"/>
    <property type="evidence" value="ECO:0007669"/>
    <property type="project" value="InterPro"/>
</dbReference>
<dbReference type="AlphaFoldDB" id="A0A438CJ58"/>
<organism evidence="9 10">
    <name type="scientific">Vitis vinifera</name>
    <name type="common">Grape</name>
    <dbReference type="NCBI Taxonomy" id="29760"/>
    <lineage>
        <taxon>Eukaryota</taxon>
        <taxon>Viridiplantae</taxon>
        <taxon>Streptophyta</taxon>
        <taxon>Embryophyta</taxon>
        <taxon>Tracheophyta</taxon>
        <taxon>Spermatophyta</taxon>
        <taxon>Magnoliopsida</taxon>
        <taxon>eudicotyledons</taxon>
        <taxon>Gunneridae</taxon>
        <taxon>Pentapetalae</taxon>
        <taxon>rosids</taxon>
        <taxon>Vitales</taxon>
        <taxon>Vitaceae</taxon>
        <taxon>Viteae</taxon>
        <taxon>Vitis</taxon>
    </lineage>
</organism>
<dbReference type="InterPro" id="IPR002156">
    <property type="entry name" value="RNaseH_domain"/>
</dbReference>
<evidence type="ECO:0000259" key="7">
    <source>
        <dbReference type="Pfam" id="PF13456"/>
    </source>
</evidence>
<dbReference type="PANTHER" id="PTHR48475">
    <property type="entry name" value="RIBONUCLEASE H"/>
    <property type="match status" value="1"/>
</dbReference>
<dbReference type="PANTHER" id="PTHR48475:SF2">
    <property type="entry name" value="RIBONUCLEASE H"/>
    <property type="match status" value="1"/>
</dbReference>
<dbReference type="Pfam" id="PF17917">
    <property type="entry name" value="RT_RNaseH"/>
    <property type="match status" value="1"/>
</dbReference>
<evidence type="ECO:0000313" key="10">
    <source>
        <dbReference type="Proteomes" id="UP000288805"/>
    </source>
</evidence>
<evidence type="ECO:0000256" key="1">
    <source>
        <dbReference type="ARBA" id="ARBA00022679"/>
    </source>
</evidence>
<reference evidence="9 10" key="1">
    <citation type="journal article" date="2018" name="PLoS Genet.">
        <title>Population sequencing reveals clonal diversity and ancestral inbreeding in the grapevine cultivar Chardonnay.</title>
        <authorList>
            <person name="Roach M.J."/>
            <person name="Johnson D.L."/>
            <person name="Bohlmann J."/>
            <person name="van Vuuren H.J."/>
            <person name="Jones S.J."/>
            <person name="Pretorius I.S."/>
            <person name="Schmidt S.A."/>
            <person name="Borneman A.R."/>
        </authorList>
    </citation>
    <scope>NUCLEOTIDE SEQUENCE [LARGE SCALE GENOMIC DNA]</scope>
    <source>
        <strain evidence="10">cv. Chardonnay</strain>
        <tissue evidence="9">Leaf</tissue>
    </source>
</reference>
<evidence type="ECO:0000256" key="6">
    <source>
        <dbReference type="ARBA" id="ARBA00022918"/>
    </source>
</evidence>
<name>A0A438CJ58_VITVI</name>
<feature type="domain" description="Reverse transcriptase RNase H-like" evidence="8">
    <location>
        <begin position="74"/>
        <end position="140"/>
    </location>
</feature>
<dbReference type="EMBL" id="QGNW01002203">
    <property type="protein sequence ID" value="RVW23209.1"/>
    <property type="molecule type" value="Genomic_DNA"/>
</dbReference>
<feature type="domain" description="RNase H type-1" evidence="7">
    <location>
        <begin position="188"/>
        <end position="239"/>
    </location>
</feature>
<dbReference type="InterPro" id="IPR043502">
    <property type="entry name" value="DNA/RNA_pol_sf"/>
</dbReference>
<dbReference type="Gene3D" id="3.30.420.10">
    <property type="entry name" value="Ribonuclease H-like superfamily/Ribonuclease H"/>
    <property type="match status" value="1"/>
</dbReference>
<evidence type="ECO:0000256" key="2">
    <source>
        <dbReference type="ARBA" id="ARBA00022695"/>
    </source>
</evidence>
<dbReference type="Proteomes" id="UP000288805">
    <property type="component" value="Unassembled WGS sequence"/>
</dbReference>
<evidence type="ECO:0000256" key="3">
    <source>
        <dbReference type="ARBA" id="ARBA00022722"/>
    </source>
</evidence>
<dbReference type="GO" id="GO:0003676">
    <property type="term" value="F:nucleic acid binding"/>
    <property type="evidence" value="ECO:0007669"/>
    <property type="project" value="InterPro"/>
</dbReference>
<keyword evidence="3" id="KW-0540">Nuclease</keyword>
<keyword evidence="4" id="KW-0255">Endonuclease</keyword>
<dbReference type="InterPro" id="IPR043128">
    <property type="entry name" value="Rev_trsase/Diguanyl_cyclase"/>
</dbReference>
<comment type="caution">
    <text evidence="9">The sequence shown here is derived from an EMBL/GenBank/DDBJ whole genome shotgun (WGS) entry which is preliminary data.</text>
</comment>
<sequence>MEMSALSNRELQRLTGRLAALGRFIARFIDKLWPFFLALKGENTTGWTNDCKQALEKIKRYFTQPPILSCLEPGEQLYMYYVSKAMVGIETRYFKMEQTTLALKSAAQKLRPYFQAHQVTMLTNQPLRSILHRLDLSKRMLKPFHHIDSPEEKWWILHVDGASKASGSEIGLVLQSLTREQLEQAIQLGFPASNNEVEYEATLVGLDLALTLAATKLRIYNDSQLVIRQIQGEYEAKDKCMVRYLVQGDGHSWPITRRSCIEKFLLVATDYFRKWVEAEAYANIKDRDVFKFVWKTSSTGMPTPKIVVQGQRDENQELERHLDWANEEKGNAAIQMASYQQRAITHYNKMARPRTFKAGTLVLRRVFENTTEKGVRKLQENWEGPYVVAKAGDSGAYHLQTPNGVPLLRP</sequence>
<dbReference type="InterPro" id="IPR036397">
    <property type="entry name" value="RNaseH_sf"/>
</dbReference>
<keyword evidence="5" id="KW-0378">Hydrolase</keyword>
<keyword evidence="2" id="KW-0548">Nucleotidyltransferase</keyword>
<protein>
    <submittedName>
        <fullName evidence="9">Uncharacterized protein</fullName>
    </submittedName>
</protein>
<dbReference type="GO" id="GO:0003964">
    <property type="term" value="F:RNA-directed DNA polymerase activity"/>
    <property type="evidence" value="ECO:0007669"/>
    <property type="project" value="UniProtKB-KW"/>
</dbReference>
<dbReference type="SUPFAM" id="SSF53098">
    <property type="entry name" value="Ribonuclease H-like"/>
    <property type="match status" value="1"/>
</dbReference>
<evidence type="ECO:0000256" key="5">
    <source>
        <dbReference type="ARBA" id="ARBA00022801"/>
    </source>
</evidence>